<dbReference type="InterPro" id="IPR005902">
    <property type="entry name" value="HU_DNA-bd_put"/>
</dbReference>
<reference evidence="3 4" key="1">
    <citation type="submission" date="2016-10" db="EMBL/GenBank/DDBJ databases">
        <authorList>
            <person name="de Groot N.N."/>
        </authorList>
    </citation>
    <scope>NUCLEOTIDE SEQUENCE [LARGE SCALE GENOMIC DNA]</scope>
    <source>
        <strain evidence="3 4">NLAE-zl-C500</strain>
    </source>
</reference>
<dbReference type="InterPro" id="IPR041607">
    <property type="entry name" value="HU-HIG"/>
</dbReference>
<dbReference type="Proteomes" id="UP000183670">
    <property type="component" value="Unassembled WGS sequence"/>
</dbReference>
<dbReference type="Pfam" id="PF18291">
    <property type="entry name" value="HU-HIG"/>
    <property type="match status" value="1"/>
</dbReference>
<dbReference type="RefSeq" id="WP_074559083.1">
    <property type="nucleotide sequence ID" value="NZ_FMYE01000036.1"/>
</dbReference>
<keyword evidence="1 3" id="KW-0238">DNA-binding</keyword>
<feature type="domain" description="HU" evidence="2">
    <location>
        <begin position="3"/>
        <end position="126"/>
    </location>
</feature>
<dbReference type="GO" id="GO:0003677">
    <property type="term" value="F:DNA binding"/>
    <property type="evidence" value="ECO:0007669"/>
    <property type="project" value="UniProtKB-KW"/>
</dbReference>
<evidence type="ECO:0000313" key="4">
    <source>
        <dbReference type="Proteomes" id="UP000183670"/>
    </source>
</evidence>
<organism evidence="3 4">
    <name type="scientific">Bacteroides ovatus</name>
    <dbReference type="NCBI Taxonomy" id="28116"/>
    <lineage>
        <taxon>Bacteria</taxon>
        <taxon>Pseudomonadati</taxon>
        <taxon>Bacteroidota</taxon>
        <taxon>Bacteroidia</taxon>
        <taxon>Bacteroidales</taxon>
        <taxon>Bacteroidaceae</taxon>
        <taxon>Bacteroides</taxon>
    </lineage>
</organism>
<accession>A0A1G6GAK4</accession>
<protein>
    <submittedName>
        <fullName evidence="3">DNA-binding protein, histone-like, putative</fullName>
    </submittedName>
</protein>
<sequence length="208" mass="23559">MAMYVMEEMPDIHGTGEQVLYPRFAMIDQVSTEDLIRQIASSSGFNVGDVEGVITQISIEMAHQMAEGKSVKLDGIGTFSPSLALCKDKEREKTGEGETHRNARSIVVGSVNFRVDRKMVRRINGRCLLERAPWKSQRSSQKYTPEQRLALAVRYLEEHSFLTVYEYRRLTGLLRTTATNELRQWAYTPGSGIGIDGRGTHRVYIKKT</sequence>
<proteinExistence type="predicted"/>
<name>A0A1G6GAK4_BACOV</name>
<dbReference type="Gene3D" id="4.10.520.10">
    <property type="entry name" value="IHF-like DNA-binding proteins"/>
    <property type="match status" value="1"/>
</dbReference>
<evidence type="ECO:0000256" key="1">
    <source>
        <dbReference type="ARBA" id="ARBA00023125"/>
    </source>
</evidence>
<gene>
    <name evidence="3" type="ORF">SAMN05192581_103632</name>
</gene>
<dbReference type="EMBL" id="FMYE01000036">
    <property type="protein sequence ID" value="SDB78216.1"/>
    <property type="molecule type" value="Genomic_DNA"/>
</dbReference>
<dbReference type="NCBIfam" id="TIGR01201">
    <property type="entry name" value="HU_rel"/>
    <property type="match status" value="1"/>
</dbReference>
<dbReference type="AlphaFoldDB" id="A0A1G6GAK4"/>
<dbReference type="InterPro" id="IPR010992">
    <property type="entry name" value="IHF-like_DNA-bd_dom_sf"/>
</dbReference>
<evidence type="ECO:0000313" key="3">
    <source>
        <dbReference type="EMBL" id="SDB78216.1"/>
    </source>
</evidence>
<dbReference type="SUPFAM" id="SSF47729">
    <property type="entry name" value="IHF-like DNA-binding proteins"/>
    <property type="match status" value="1"/>
</dbReference>
<evidence type="ECO:0000259" key="2">
    <source>
        <dbReference type="Pfam" id="PF18291"/>
    </source>
</evidence>